<protein>
    <submittedName>
        <fullName evidence="1">Uncharacterized protein</fullName>
    </submittedName>
</protein>
<reference evidence="1" key="1">
    <citation type="submission" date="2010-04" db="EMBL/GenBank/DDBJ databases">
        <authorList>
            <person name="Reid K.E."/>
            <person name="Liao N."/>
            <person name="Chan S."/>
            <person name="Docking R."/>
            <person name="Taylor G."/>
            <person name="Moore R."/>
            <person name="Mayo M."/>
            <person name="Munro S."/>
            <person name="King J."/>
            <person name="Yanchuk A."/>
            <person name="Holt R."/>
            <person name="Jones S."/>
            <person name="Marra M."/>
            <person name="Ritland C.E."/>
            <person name="Ritland K."/>
            <person name="Bohlmann J."/>
        </authorList>
    </citation>
    <scope>NUCLEOTIDE SEQUENCE</scope>
    <source>
        <tissue evidence="1">Bud</tissue>
    </source>
</reference>
<organism evidence="1">
    <name type="scientific">Picea sitchensis</name>
    <name type="common">Sitka spruce</name>
    <name type="synonym">Pinus sitchensis</name>
    <dbReference type="NCBI Taxonomy" id="3332"/>
    <lineage>
        <taxon>Eukaryota</taxon>
        <taxon>Viridiplantae</taxon>
        <taxon>Streptophyta</taxon>
        <taxon>Embryophyta</taxon>
        <taxon>Tracheophyta</taxon>
        <taxon>Spermatophyta</taxon>
        <taxon>Pinopsida</taxon>
        <taxon>Pinidae</taxon>
        <taxon>Conifers I</taxon>
        <taxon>Pinales</taxon>
        <taxon>Pinaceae</taxon>
        <taxon>Picea</taxon>
    </lineage>
</organism>
<evidence type="ECO:0000313" key="1">
    <source>
        <dbReference type="EMBL" id="ADE76237.1"/>
    </source>
</evidence>
<dbReference type="EMBL" id="BT122890">
    <property type="protein sequence ID" value="ADE76237.1"/>
    <property type="molecule type" value="mRNA"/>
</dbReference>
<dbReference type="AlphaFoldDB" id="D5A9L8"/>
<proteinExistence type="evidence at transcript level"/>
<sequence>MFYVSHDMDPLCVNHIYIVFQTFAFMYYRTKHPVKSRLWRTVRFPTGYGSVCRVEHHRKERLWRPVRFSIESGRVGSAGWSTSTRPSQDF</sequence>
<name>D5A9L8_PICSI</name>
<accession>D5A9L8</accession>